<name>S3JWT8_TREMA</name>
<dbReference type="Proteomes" id="UP000014541">
    <property type="component" value="Unassembled WGS sequence"/>
</dbReference>
<evidence type="ECO:0000313" key="3">
    <source>
        <dbReference type="Proteomes" id="UP000014541"/>
    </source>
</evidence>
<feature type="domain" description="DUF8091" evidence="1">
    <location>
        <begin position="13"/>
        <end position="172"/>
    </location>
</feature>
<proteinExistence type="predicted"/>
<dbReference type="AlphaFoldDB" id="S3JWT8"/>
<keyword evidence="3" id="KW-1185">Reference proteome</keyword>
<sequence length="239" mass="27395">MYSIFVINTYNESSLHRKFKIAAADTYGGKTEQSVGSYICDVVAADGTIIEIQTGSFTHICAKLADLLKTHRVHLIYPLMTAVYLEYLDENGRLLSRRKSPVKRGIYHIFDELTALYSILPHKNFSFEAVETSAVKTRIKTAEPVQSANKRRRRKKDWLASDTAVERIGISRVFRTARDYLKLLPKNLPQEFTVKDLSARIEEPAVSARQINEMLWLFRKLNFVARTGKRGKSFLYSLI</sequence>
<accession>S3JWT8</accession>
<dbReference type="PATRIC" id="fig|1125699.3.peg.773"/>
<protein>
    <recommendedName>
        <fullName evidence="1">DUF8091 domain-containing protein</fullName>
    </recommendedName>
</protein>
<dbReference type="STRING" id="1125699.HMPREF9194_00760"/>
<organism evidence="2 3">
    <name type="scientific">Treponema maltophilum ATCC 51939</name>
    <dbReference type="NCBI Taxonomy" id="1125699"/>
    <lineage>
        <taxon>Bacteria</taxon>
        <taxon>Pseudomonadati</taxon>
        <taxon>Spirochaetota</taxon>
        <taxon>Spirochaetia</taxon>
        <taxon>Spirochaetales</taxon>
        <taxon>Treponemataceae</taxon>
        <taxon>Treponema</taxon>
    </lineage>
</organism>
<dbReference type="EMBL" id="ATFF01000006">
    <property type="protein sequence ID" value="EPF30443.1"/>
    <property type="molecule type" value="Genomic_DNA"/>
</dbReference>
<gene>
    <name evidence="2" type="ORF">HMPREF9194_00760</name>
</gene>
<comment type="caution">
    <text evidence="2">The sequence shown here is derived from an EMBL/GenBank/DDBJ whole genome shotgun (WGS) entry which is preliminary data.</text>
</comment>
<evidence type="ECO:0000313" key="2">
    <source>
        <dbReference type="EMBL" id="EPF30443.1"/>
    </source>
</evidence>
<dbReference type="HOGENOM" id="CLU_092314_0_0_12"/>
<dbReference type="Pfam" id="PF26351">
    <property type="entry name" value="DUF8091"/>
    <property type="match status" value="1"/>
</dbReference>
<evidence type="ECO:0000259" key="1">
    <source>
        <dbReference type="Pfam" id="PF26351"/>
    </source>
</evidence>
<reference evidence="2 3" key="1">
    <citation type="submission" date="2013-04" db="EMBL/GenBank/DDBJ databases">
        <title>The Genome Sequence of Treponema maltophilum ATCC 51939.</title>
        <authorList>
            <consortium name="The Broad Institute Genomics Platform"/>
            <person name="Earl A."/>
            <person name="Ward D."/>
            <person name="Feldgarden M."/>
            <person name="Gevers D."/>
            <person name="Leonetti C."/>
            <person name="Blanton J.M."/>
            <person name="Dewhirst F.E."/>
            <person name="Izard J."/>
            <person name="Walker B."/>
            <person name="Young S."/>
            <person name="Zeng Q."/>
            <person name="Gargeya S."/>
            <person name="Fitzgerald M."/>
            <person name="Haas B."/>
            <person name="Abouelleil A."/>
            <person name="Allen A.W."/>
            <person name="Alvarado L."/>
            <person name="Arachchi H.M."/>
            <person name="Berlin A.M."/>
            <person name="Chapman S.B."/>
            <person name="Gainer-Dewar J."/>
            <person name="Goldberg J."/>
            <person name="Griggs A."/>
            <person name="Gujja S."/>
            <person name="Hansen M."/>
            <person name="Howarth C."/>
            <person name="Imamovic A."/>
            <person name="Ireland A."/>
            <person name="Larimer J."/>
            <person name="McCowan C."/>
            <person name="Murphy C."/>
            <person name="Pearson M."/>
            <person name="Poon T.W."/>
            <person name="Priest M."/>
            <person name="Roberts A."/>
            <person name="Saif S."/>
            <person name="Shea T."/>
            <person name="Sisk P."/>
            <person name="Sykes S."/>
            <person name="Wortman J."/>
            <person name="Nusbaum C."/>
            <person name="Birren B."/>
        </authorList>
    </citation>
    <scope>NUCLEOTIDE SEQUENCE [LARGE SCALE GENOMIC DNA]</scope>
    <source>
        <strain evidence="2 3">ATCC 51939</strain>
    </source>
</reference>
<dbReference type="eggNOG" id="ENOG502ZJ9G">
    <property type="taxonomic scope" value="Bacteria"/>
</dbReference>
<dbReference type="InterPro" id="IPR058404">
    <property type="entry name" value="DUF8091"/>
</dbReference>